<reference evidence="2 3" key="1">
    <citation type="submission" date="2013-02" db="EMBL/GenBank/DDBJ databases">
        <title>The Genome Sequence of Enterococcus phoeniculicola BAA-412.</title>
        <authorList>
            <consortium name="The Broad Institute Genome Sequencing Platform"/>
            <consortium name="The Broad Institute Genome Sequencing Center for Infectious Disease"/>
            <person name="Earl A.M."/>
            <person name="Gilmore M.S."/>
            <person name="Lebreton F."/>
            <person name="Walker B."/>
            <person name="Young S.K."/>
            <person name="Zeng Q."/>
            <person name="Gargeya S."/>
            <person name="Fitzgerald M."/>
            <person name="Haas B."/>
            <person name="Abouelleil A."/>
            <person name="Alvarado L."/>
            <person name="Arachchi H.M."/>
            <person name="Berlin A.M."/>
            <person name="Chapman S.B."/>
            <person name="Dewar J."/>
            <person name="Goldberg J."/>
            <person name="Griggs A."/>
            <person name="Gujja S."/>
            <person name="Hansen M."/>
            <person name="Howarth C."/>
            <person name="Imamovic A."/>
            <person name="Larimer J."/>
            <person name="McCowan C."/>
            <person name="Murphy C."/>
            <person name="Neiman D."/>
            <person name="Pearson M."/>
            <person name="Priest M."/>
            <person name="Roberts A."/>
            <person name="Saif S."/>
            <person name="Shea T."/>
            <person name="Sisk P."/>
            <person name="Sykes S."/>
            <person name="Wortman J."/>
            <person name="Nusbaum C."/>
            <person name="Birren B."/>
        </authorList>
    </citation>
    <scope>NUCLEOTIDE SEQUENCE [LARGE SCALE GENOMIC DNA]</scope>
    <source>
        <strain evidence="2 3">ATCC BAA-412</strain>
    </source>
</reference>
<evidence type="ECO:0000313" key="2">
    <source>
        <dbReference type="EMBL" id="EOL46189.1"/>
    </source>
</evidence>
<keyword evidence="1" id="KW-0812">Transmembrane</keyword>
<keyword evidence="1" id="KW-1133">Transmembrane helix</keyword>
<dbReference type="STRING" id="154621.RV11_GL000473"/>
<evidence type="ECO:0000256" key="1">
    <source>
        <dbReference type="SAM" id="Phobius"/>
    </source>
</evidence>
<sequence length="134" mass="15376">MKLFLTRQTGFYAIASPIDVWINGEKRMSIQNQQTKEIELPDDSDSVTVQVRFSFLLRSPVYSIPPSPMKSYTVVMNPQLIQIYLALFASMIIFPLVLKSLWLTLIILILFGFFLKNMASKAYLLKENIHGETV</sequence>
<accession>R3TX53</accession>
<evidence type="ECO:0000313" key="3">
    <source>
        <dbReference type="Proteomes" id="UP000013785"/>
    </source>
</evidence>
<proteinExistence type="predicted"/>
<dbReference type="PATRIC" id="fig|1158610.3.peg.977"/>
<protein>
    <submittedName>
        <fullName evidence="2">Uncharacterized protein</fullName>
    </submittedName>
</protein>
<comment type="caution">
    <text evidence="2">The sequence shown here is derived from an EMBL/GenBank/DDBJ whole genome shotgun (WGS) entry which is preliminary data.</text>
</comment>
<organism evidence="2 3">
    <name type="scientific">Enterococcus phoeniculicola ATCC BAA-412</name>
    <dbReference type="NCBI Taxonomy" id="1158610"/>
    <lineage>
        <taxon>Bacteria</taxon>
        <taxon>Bacillati</taxon>
        <taxon>Bacillota</taxon>
        <taxon>Bacilli</taxon>
        <taxon>Lactobacillales</taxon>
        <taxon>Enterococcaceae</taxon>
        <taxon>Enterococcus</taxon>
    </lineage>
</organism>
<dbReference type="HOGENOM" id="CLU_157803_0_0_9"/>
<gene>
    <name evidence="2" type="ORF">UC3_00995</name>
</gene>
<name>R3TX53_9ENTE</name>
<dbReference type="AlphaFoldDB" id="R3TX53"/>
<keyword evidence="1" id="KW-0472">Membrane</keyword>
<dbReference type="eggNOG" id="ENOG502ZWID">
    <property type="taxonomic scope" value="Bacteria"/>
</dbReference>
<dbReference type="OrthoDB" id="2192880at2"/>
<keyword evidence="3" id="KW-1185">Reference proteome</keyword>
<dbReference type="EMBL" id="AJAT01000011">
    <property type="protein sequence ID" value="EOL46189.1"/>
    <property type="molecule type" value="Genomic_DNA"/>
</dbReference>
<dbReference type="Proteomes" id="UP000013785">
    <property type="component" value="Unassembled WGS sequence"/>
</dbReference>
<feature type="transmembrane region" description="Helical" evidence="1">
    <location>
        <begin position="100"/>
        <end position="119"/>
    </location>
</feature>
<dbReference type="RefSeq" id="WP_010767667.1">
    <property type="nucleotide sequence ID" value="NZ_ASWE01000002.1"/>
</dbReference>